<feature type="transmembrane region" description="Helical" evidence="1">
    <location>
        <begin position="60"/>
        <end position="82"/>
    </location>
</feature>
<protein>
    <submittedName>
        <fullName evidence="2">Uncharacterized protein</fullName>
    </submittedName>
</protein>
<keyword evidence="1" id="KW-0472">Membrane</keyword>
<proteinExistence type="predicted"/>
<reference evidence="2 3" key="1">
    <citation type="submission" date="2022-04" db="EMBL/GenBank/DDBJ databases">
        <title>Positive selection, recombination, and allopatry shape intraspecific diversity of widespread and dominant cyanobacteria.</title>
        <authorList>
            <person name="Wei J."/>
            <person name="Shu W."/>
            <person name="Hu C."/>
        </authorList>
    </citation>
    <scope>NUCLEOTIDE SEQUENCE [LARGE SCALE GENOMIC DNA]</scope>
    <source>
        <strain evidence="2 3">DQ-A4</strain>
    </source>
</reference>
<name>A0ABV0K2I0_9CYAN</name>
<accession>A0ABV0K2I0</accession>
<gene>
    <name evidence="2" type="ORF">NC992_08860</name>
</gene>
<dbReference type="EMBL" id="JAMPKX010000003">
    <property type="protein sequence ID" value="MEP0946979.1"/>
    <property type="molecule type" value="Genomic_DNA"/>
</dbReference>
<dbReference type="Proteomes" id="UP001482513">
    <property type="component" value="Unassembled WGS sequence"/>
</dbReference>
<keyword evidence="1" id="KW-1133">Transmembrane helix</keyword>
<comment type="caution">
    <text evidence="2">The sequence shown here is derived from an EMBL/GenBank/DDBJ whole genome shotgun (WGS) entry which is preliminary data.</text>
</comment>
<evidence type="ECO:0000313" key="2">
    <source>
        <dbReference type="EMBL" id="MEP0946979.1"/>
    </source>
</evidence>
<feature type="transmembrane region" description="Helical" evidence="1">
    <location>
        <begin position="94"/>
        <end position="113"/>
    </location>
</feature>
<feature type="transmembrane region" description="Helical" evidence="1">
    <location>
        <begin position="125"/>
        <end position="148"/>
    </location>
</feature>
<sequence length="203" mass="22109">MGQRVQRLSIVSFGGVMLLSAGLAGLIHQVSPLRDPSFQVNSANAGTLVPWLRWVSENTWLGTSFALAILLAVSLTLILRQWSHAPAQPRRTRWVAIAAVLFLALGFTGYTMAYSSSGYGPIGAIKLAVVLGLPALLTVHFTGMIWFWQRIKTALAQDSGPAPAVQRWGQLYTSVYWAGFAASVFTALQVLFLGYLFAQHMVD</sequence>
<dbReference type="RefSeq" id="WP_190700945.1">
    <property type="nucleotide sequence ID" value="NZ_JAMPKX010000003.1"/>
</dbReference>
<keyword evidence="3" id="KW-1185">Reference proteome</keyword>
<organism evidence="2 3">
    <name type="scientific">Leptolyngbya subtilissima DQ-A4</name>
    <dbReference type="NCBI Taxonomy" id="2933933"/>
    <lineage>
        <taxon>Bacteria</taxon>
        <taxon>Bacillati</taxon>
        <taxon>Cyanobacteriota</taxon>
        <taxon>Cyanophyceae</taxon>
        <taxon>Leptolyngbyales</taxon>
        <taxon>Leptolyngbyaceae</taxon>
        <taxon>Leptolyngbya group</taxon>
        <taxon>Leptolyngbya</taxon>
    </lineage>
</organism>
<keyword evidence="1" id="KW-0812">Transmembrane</keyword>
<evidence type="ECO:0000256" key="1">
    <source>
        <dbReference type="SAM" id="Phobius"/>
    </source>
</evidence>
<evidence type="ECO:0000313" key="3">
    <source>
        <dbReference type="Proteomes" id="UP001482513"/>
    </source>
</evidence>
<feature type="transmembrane region" description="Helical" evidence="1">
    <location>
        <begin position="175"/>
        <end position="198"/>
    </location>
</feature>